<protein>
    <submittedName>
        <fullName evidence="8">(raccoon dog) hypothetical protein</fullName>
    </submittedName>
</protein>
<keyword evidence="2 5" id="KW-0813">Transport</keyword>
<evidence type="ECO:0000256" key="4">
    <source>
        <dbReference type="ARBA" id="ARBA00022927"/>
    </source>
</evidence>
<reference evidence="8" key="1">
    <citation type="submission" date="2020-12" db="EMBL/GenBank/DDBJ databases">
        <authorList>
            <consortium name="Molecular Ecology Group"/>
        </authorList>
    </citation>
    <scope>NUCLEOTIDE SEQUENCE</scope>
    <source>
        <strain evidence="8">TBG_1078</strain>
    </source>
</reference>
<dbReference type="Proteomes" id="UP000645828">
    <property type="component" value="Unassembled WGS sequence"/>
</dbReference>
<dbReference type="InterPro" id="IPR024931">
    <property type="entry name" value="Importin_alpha"/>
</dbReference>
<accession>A0A811YMH6</accession>
<dbReference type="Pfam" id="PF16186">
    <property type="entry name" value="Arm_3"/>
    <property type="match status" value="1"/>
</dbReference>
<dbReference type="SUPFAM" id="SSF48371">
    <property type="entry name" value="ARM repeat"/>
    <property type="match status" value="1"/>
</dbReference>
<gene>
    <name evidence="8" type="ORF">NYPRO_LOCUS10802</name>
</gene>
<name>A0A811YMH6_NYCPR</name>
<dbReference type="GO" id="GO:0061608">
    <property type="term" value="F:nuclear import signal receptor activity"/>
    <property type="evidence" value="ECO:0007669"/>
    <property type="project" value="InterPro"/>
</dbReference>
<evidence type="ECO:0000256" key="5">
    <source>
        <dbReference type="PROSITE-ProRule" id="PRU00561"/>
    </source>
</evidence>
<evidence type="ECO:0000256" key="1">
    <source>
        <dbReference type="ARBA" id="ARBA00010394"/>
    </source>
</evidence>
<evidence type="ECO:0000256" key="6">
    <source>
        <dbReference type="SAM" id="MobiDB-lite"/>
    </source>
</evidence>
<dbReference type="GO" id="GO:0005737">
    <property type="term" value="C:cytoplasm"/>
    <property type="evidence" value="ECO:0007669"/>
    <property type="project" value="InterPro"/>
</dbReference>
<evidence type="ECO:0000259" key="7">
    <source>
        <dbReference type="PROSITE" id="PS51214"/>
    </source>
</evidence>
<dbReference type="InterPro" id="IPR002652">
    <property type="entry name" value="Importin-a_IBB"/>
</dbReference>
<dbReference type="EMBL" id="CAJHUB010000680">
    <property type="protein sequence ID" value="CAD7678004.1"/>
    <property type="molecule type" value="Genomic_DNA"/>
</dbReference>
<dbReference type="InterPro" id="IPR011989">
    <property type="entry name" value="ARM-like"/>
</dbReference>
<evidence type="ECO:0000256" key="3">
    <source>
        <dbReference type="ARBA" id="ARBA00022737"/>
    </source>
</evidence>
<organism evidence="8 9">
    <name type="scientific">Nyctereutes procyonoides</name>
    <name type="common">Raccoon dog</name>
    <name type="synonym">Canis procyonoides</name>
    <dbReference type="NCBI Taxonomy" id="34880"/>
    <lineage>
        <taxon>Eukaryota</taxon>
        <taxon>Metazoa</taxon>
        <taxon>Chordata</taxon>
        <taxon>Craniata</taxon>
        <taxon>Vertebrata</taxon>
        <taxon>Euteleostomi</taxon>
        <taxon>Mammalia</taxon>
        <taxon>Eutheria</taxon>
        <taxon>Laurasiatheria</taxon>
        <taxon>Carnivora</taxon>
        <taxon>Caniformia</taxon>
        <taxon>Canidae</taxon>
        <taxon>Nyctereutes</taxon>
    </lineage>
</organism>
<dbReference type="PANTHER" id="PTHR23316">
    <property type="entry name" value="IMPORTIN ALPHA"/>
    <property type="match status" value="1"/>
</dbReference>
<dbReference type="PROSITE" id="PS51214">
    <property type="entry name" value="IBB"/>
    <property type="match status" value="1"/>
</dbReference>
<feature type="domain" description="IBB" evidence="7">
    <location>
        <begin position="1"/>
        <end position="50"/>
    </location>
</feature>
<dbReference type="InterPro" id="IPR000225">
    <property type="entry name" value="Armadillo"/>
</dbReference>
<evidence type="ECO:0000256" key="2">
    <source>
        <dbReference type="ARBA" id="ARBA00022448"/>
    </source>
</evidence>
<keyword evidence="4" id="KW-0653">Protein transport</keyword>
<comment type="similarity">
    <text evidence="1">Belongs to the importin alpha family.</text>
</comment>
<feature type="region of interest" description="Disordered" evidence="6">
    <location>
        <begin position="43"/>
        <end position="63"/>
    </location>
</feature>
<dbReference type="Pfam" id="PF01749">
    <property type="entry name" value="IBB"/>
    <property type="match status" value="1"/>
</dbReference>
<evidence type="ECO:0000313" key="8">
    <source>
        <dbReference type="EMBL" id="CAD7678004.1"/>
    </source>
</evidence>
<dbReference type="Gene3D" id="1.25.10.10">
    <property type="entry name" value="Leucine-rich Repeat Variant"/>
    <property type="match status" value="1"/>
</dbReference>
<dbReference type="Pfam" id="PF00514">
    <property type="entry name" value="Arm"/>
    <property type="match status" value="2"/>
</dbReference>
<keyword evidence="9" id="KW-1185">Reference proteome</keyword>
<dbReference type="InterPro" id="IPR032413">
    <property type="entry name" value="Arm_3"/>
</dbReference>
<dbReference type="AlphaFoldDB" id="A0A811YMH6"/>
<keyword evidence="3" id="KW-0677">Repeat</keyword>
<comment type="caution">
    <text evidence="8">The sequence shown here is derived from an EMBL/GenBank/DDBJ whole genome shotgun (WGS) entry which is preliminary data.</text>
</comment>
<dbReference type="GO" id="GO:0006606">
    <property type="term" value="P:protein import into nucleus"/>
    <property type="evidence" value="ECO:0007669"/>
    <property type="project" value="InterPro"/>
</dbReference>
<dbReference type="InterPro" id="IPR016024">
    <property type="entry name" value="ARM-type_fold"/>
</dbReference>
<dbReference type="PIRSF" id="PIRSF005673">
    <property type="entry name" value="Importin_alpha"/>
    <property type="match status" value="1"/>
</dbReference>
<proteinExistence type="inferred from homology"/>
<evidence type="ECO:0000313" key="9">
    <source>
        <dbReference type="Proteomes" id="UP000645828"/>
    </source>
</evidence>
<dbReference type="SMART" id="SM00185">
    <property type="entry name" value="ARM"/>
    <property type="match status" value="4"/>
</dbReference>
<sequence length="435" mass="49098">MSTSENANSQTSHLNIFKNKGKDIKVELRKSKENDQMMKRRNVSSFPDDTTFPLQESSTARVTNSNNLESQLQATQAAGKQPHNQAGLIPKYVSFLGRTDWSPIQFELAWALTNTASGKTVVVVDGSATPTFIPLFLRRGYQIWAADSLLTLLEVPDMSSLECGYLHNLIEHFQTFQILPTLVRLLHHDDPEVLADICWAISYLIAGPNEWIEMVVKTEAVPQIVKHLGNVTGTDEQIQGIIDAEALAIFPSLLMNPKTNIQKEATWTISNIQKEATWTISNITASYQDQIQKVENRGLIPFLIGVLSKADFKTLKEAVGAITNYRRSGMVEQIVPHLLWHKRTIDEPLNCIRYQMYSGLGKIEKFSIMMEECGGLDKTEALQNHENESMYKASPNLIGKESRKRKRKIQMLCQKTVSEGYTFQVQDGTLETFNF</sequence>